<reference evidence="2 3" key="1">
    <citation type="submission" date="2015-06" db="EMBL/GenBank/DDBJ databases">
        <title>Survival trade-offs in plant roots during colonization by closely related pathogenic and mutualistic fungi.</title>
        <authorList>
            <person name="Hacquard S."/>
            <person name="Kracher B."/>
            <person name="Hiruma K."/>
            <person name="Weinman A."/>
            <person name="Muench P."/>
            <person name="Garrido Oter R."/>
            <person name="Ver Loren van Themaat E."/>
            <person name="Dallerey J.-F."/>
            <person name="Damm U."/>
            <person name="Henrissat B."/>
            <person name="Lespinet O."/>
            <person name="Thon M."/>
            <person name="Kemen E."/>
            <person name="McHardy A.C."/>
            <person name="Schulze-Lefert P."/>
            <person name="O'Connell R.J."/>
        </authorList>
    </citation>
    <scope>NUCLEOTIDE SEQUENCE [LARGE SCALE GENOMIC DNA]</scope>
    <source>
        <strain evidence="2 3">0861</strain>
    </source>
</reference>
<sequence>MSRLIGEEMRSVPSVVLELLRSVISARTAHWDEFQRYTEGDTEVEKSHAADRKFTIALYKAFEAFELLCAKHQNTGQEAQYGSPVSDAIEEIILANNFSVRDVRTLDDNGSDDDDSVEDISAVQKRVRKRYSAGKKGKKKKKAKTAAQAFLGDATLEKVPLQDYRFLRTDDELETEYAMAVCSYFGECASLRAYLQGIWREVAYDGLNIVVAGAMVQLAIGMVKQTESDVFADFPGRPSYETLEKAITLGNAQKAENGFSVAMPFMVSDEQSQGGENVFIDLREYIMLDAHRNLVDFAVDYQQKRNGVPTKSMFAQIANWDPDFNLQQAMKEEMLKWRRAYTIKWLYDLVNIYSCPIVQGGHGEQQNLENIDWSSKNEQVLQKAILGLQDFAGTVTSLAMQKPGTHVPERILPHEVFFLQCIIDAFTVSRGWSIDMVKGHVLTIPPQIFDPTREIELFLDRKNERGNSGCLPSLRVLVKLLEADEELHEEPGRHQSWLYSLKTLHDGWNCLGSSTHLHDQHVFPTSSFSETHVDGLWELSPFLCAVGLMDSVELAFRYSMALWDSLAIVAAMMHLYNTLVKTGYLTMPNQLHHSLQNTFGGSVFPNGEVPTYNFGPVLSRLLYDKWAPGKQAQKHAQRERAKNQRGIYAALGPDLNLVFRTKSNLLLYRDANWNIESIPDDDIEPRSSLAMLRISQTKQVIDSQTGKKALEETDLIRRAKVELKVDDDELLGMANALKRVGPDRQAGHQLTGEQILRLVKKDIYSDVCGDAPSSGINYFWVTINIMFLYMNIERQLRDSRNPLYTELFRAGQPDKRLRLIVRALHTRDEVCLLAMAGVIQDTRASLKDFAYWEDMGRAADMPNRCSEDTSTDTRCLVM</sequence>
<protein>
    <recommendedName>
        <fullName evidence="1">DUF6604 domain-containing protein</fullName>
    </recommendedName>
</protein>
<evidence type="ECO:0000259" key="1">
    <source>
        <dbReference type="Pfam" id="PF20253"/>
    </source>
</evidence>
<feature type="domain" description="DUF6604" evidence="1">
    <location>
        <begin position="3"/>
        <end position="231"/>
    </location>
</feature>
<dbReference type="InterPro" id="IPR016864">
    <property type="entry name" value="UCP028035"/>
</dbReference>
<evidence type="ECO:0000313" key="2">
    <source>
        <dbReference type="EMBL" id="KZL67649.1"/>
    </source>
</evidence>
<dbReference type="PANTHER" id="PTHR38795">
    <property type="entry name" value="DUF6604 DOMAIN-CONTAINING PROTEIN"/>
    <property type="match status" value="1"/>
</dbReference>
<dbReference type="PIRSF" id="PIRSF028035">
    <property type="entry name" value="UCP028035"/>
    <property type="match status" value="1"/>
</dbReference>
<accession>A0A166Q8W6</accession>
<dbReference type="EMBL" id="LFIV01000142">
    <property type="protein sequence ID" value="KZL67649.1"/>
    <property type="molecule type" value="Genomic_DNA"/>
</dbReference>
<gene>
    <name evidence="2" type="ORF">CT0861_03589</name>
</gene>
<proteinExistence type="predicted"/>
<organism evidence="2 3">
    <name type="scientific">Colletotrichum tofieldiae</name>
    <dbReference type="NCBI Taxonomy" id="708197"/>
    <lineage>
        <taxon>Eukaryota</taxon>
        <taxon>Fungi</taxon>
        <taxon>Dikarya</taxon>
        <taxon>Ascomycota</taxon>
        <taxon>Pezizomycotina</taxon>
        <taxon>Sordariomycetes</taxon>
        <taxon>Hypocreomycetidae</taxon>
        <taxon>Glomerellales</taxon>
        <taxon>Glomerellaceae</taxon>
        <taxon>Colletotrichum</taxon>
        <taxon>Colletotrichum spaethianum species complex</taxon>
    </lineage>
</organism>
<dbReference type="Proteomes" id="UP000076552">
    <property type="component" value="Unassembled WGS sequence"/>
</dbReference>
<keyword evidence="3" id="KW-1185">Reference proteome</keyword>
<comment type="caution">
    <text evidence="2">The sequence shown here is derived from an EMBL/GenBank/DDBJ whole genome shotgun (WGS) entry which is preliminary data.</text>
</comment>
<dbReference type="STRING" id="708197.A0A166Q8W6"/>
<name>A0A166Q8W6_9PEZI</name>
<evidence type="ECO:0000313" key="3">
    <source>
        <dbReference type="Proteomes" id="UP000076552"/>
    </source>
</evidence>
<dbReference type="PANTHER" id="PTHR38795:SF1">
    <property type="entry name" value="DUF6604 DOMAIN-CONTAINING PROTEIN"/>
    <property type="match status" value="1"/>
</dbReference>
<dbReference type="Pfam" id="PF20253">
    <property type="entry name" value="DUF6604"/>
    <property type="match status" value="1"/>
</dbReference>
<dbReference type="AlphaFoldDB" id="A0A166Q8W6"/>
<dbReference type="InterPro" id="IPR046539">
    <property type="entry name" value="DUF6604"/>
</dbReference>